<feature type="compositionally biased region" description="Basic and acidic residues" evidence="1">
    <location>
        <begin position="1298"/>
        <end position="1316"/>
    </location>
</feature>
<dbReference type="PANTHER" id="PTHR16442">
    <property type="entry name" value="RING FINGER PROTEIN 17"/>
    <property type="match status" value="1"/>
</dbReference>
<dbReference type="PANTHER" id="PTHR16442:SF1">
    <property type="entry name" value="RING FINGER PROTEIN 17"/>
    <property type="match status" value="1"/>
</dbReference>
<evidence type="ECO:0000313" key="4">
    <source>
        <dbReference type="Proteomes" id="UP001346869"/>
    </source>
</evidence>
<dbReference type="Proteomes" id="UP001346869">
    <property type="component" value="Unassembled WGS sequence"/>
</dbReference>
<feature type="domain" description="Tudor" evidence="2">
    <location>
        <begin position="1146"/>
        <end position="1204"/>
    </location>
</feature>
<name>A0AAN7XE73_ELEMC</name>
<proteinExistence type="predicted"/>
<feature type="compositionally biased region" description="Basic and acidic residues" evidence="1">
    <location>
        <begin position="565"/>
        <end position="1063"/>
    </location>
</feature>
<dbReference type="Gene3D" id="2.30.30.140">
    <property type="match status" value="5"/>
</dbReference>
<dbReference type="SUPFAM" id="SSF63748">
    <property type="entry name" value="Tudor/PWWP/MBT"/>
    <property type="match status" value="5"/>
</dbReference>
<keyword evidence="4" id="KW-1185">Reference proteome</keyword>
<feature type="region of interest" description="Disordered" evidence="1">
    <location>
        <begin position="1286"/>
        <end position="1391"/>
    </location>
</feature>
<gene>
    <name evidence="3" type="ORF">PBY51_011225</name>
</gene>
<protein>
    <recommendedName>
        <fullName evidence="2">Tudor domain-containing protein</fullName>
    </recommendedName>
</protein>
<feature type="domain" description="Tudor" evidence="2">
    <location>
        <begin position="278"/>
        <end position="337"/>
    </location>
</feature>
<evidence type="ECO:0000259" key="2">
    <source>
        <dbReference type="PROSITE" id="PS50304"/>
    </source>
</evidence>
<sequence length="1618" mass="182737">MCSTPGLPTAGTVVPVLITGVNLKHGSGIVELWVNMDDDKKHIYEQMRGEIQDPDRKFAGPEGEPGDLCLVCIDGVWHRAQIVSIQGDTCNVFLIDQGQPHITRSKALAWGHTDSFLLPPETESCILANVLLLDNIWPERAIKFLMSLHGKKFKGLVQHVLKPNRTLLLDIPMVSKPMCMFGVAKKMPVDEFKCLVQKCLEVDRITQEPNLNVGRKLEKIDQYFYPDLLTNSYEAVIVTEVNNPRNIFCKLNIFSKAVKMISEQMQQHYENDSGETGPSNCGDPCAAKGTDGRWHRSLLRQTLTNDGTVQVFHVDEGKVEMVPVGGIRPLHRDFLRMPVVTYSCSLQGVTDDRMAKTSYLKSLLLNQTHMAKFSHHNKPQDVYQYTDEEEANKVASLAQEAGLAQQDRTFPESLCPGSPCLALDSNDGQWYRAQVLRRVEDKFDVVFVDYGNESDVDIKNVRSVPQSLLEIAPQAFLCSLKGFDQSSGSWDDQVHDVFYNLLVDKPLNVTVLNKEELSDSVLPQYAVEIVCENVIMNTVMQKYWTPLPTEQAKPEIAQTETSLQDLEKESNKDLEKESDKDTQTESDKDNQKESNKDLETESDKDNQTESDKDNQTESDKDNQKESNKDLDTESNKDLDTESNKDNQTESNKDLDTESNKDLDTESNKDNQTESNKDLDTESNKELETESNKDNQTESDKDNQTESDKDNQKESNKDLETESDKDNQTESDKDNQTESDKDNQKESNKDLDTESNKDLDTESNKDLDTESNKDLDTESNKDNQTESNKDLDTESNKDLDTESNKDNQTESIKDLDTESNKDLDTESNKDNQTESNKDLDTESNKDLDSESNKDNQTESNKDLDTESNKDLDTKSNKDNQTESNKDLDTESNKDLDTESNKDNQTESNKDLDTESNKDNQMESNKDLDTESNKDLDTDSNKDDQKESNKDLDTESNKDDQTESNKDLDTESNKDDQTESNKDLDTESNKDDQTESNKDLDTESNKDLDTDSNKDDQTESNKDLDTESNKDLDTDSNKDDQTESNKDLDTESNKDNQMESNKDLDTESSIDLETESSISHLGVDKLNVNTCMYKKPNISKNQQEVYASCISDPHFFWCQYSDEEEANKVTSLAQEAGLAQQDRTFPESLCPGSPCLALDSSDGQWYRAQVLRRVEDKFDVVFVDHGNKSDVDIKNVRSVPQSLLEIALQAFLCSPKGFDQSRGSWHDQVHNVFYNLLVDNPLNVTVLNKEELSDSVLPQYAVEIVCENVIMNTVMQKYWTPLPTEQAKPEIAQTETSLQDLEKESNKDLETESDKDLDTESSIDLETESDKDTQKESNKELETESNKDLDTKSSIDLETESDKDTQKESNKELETESNKDLDTKSSMDLETESSISHLGVDKLNVNTCMYKKPNISKNQQEVYASCISDPHFFWCQYTDEEEANKVTSLAQEAGLAQQDRTFPESLCPGSPCLALDSSDGQWYRAQVLRRVEDKFDVVFVDYGNKSDVDIKNVRSVPQSLLEIAPQAFLCSLKGFDQSRGSWDDQVHDVFYNLLVDNPLKVTVLDMVGHSEAGHPQYAVEVECEGEVVNALMQTYWNGLDTGQASGICLEAALDPDETQT</sequence>
<dbReference type="PROSITE" id="PS50304">
    <property type="entry name" value="TUDOR"/>
    <property type="match status" value="4"/>
</dbReference>
<dbReference type="SMART" id="SM00333">
    <property type="entry name" value="TUDOR"/>
    <property type="match status" value="5"/>
</dbReference>
<reference evidence="3 4" key="1">
    <citation type="journal article" date="2023" name="Genes (Basel)">
        <title>Chromosome-Level Genome Assembly and Circadian Gene Repertoire of the Patagonia Blennie Eleginops maclovinus-The Closest Ancestral Proxy of Antarctic Cryonotothenioids.</title>
        <authorList>
            <person name="Cheng C.C."/>
            <person name="Rivera-Colon A.G."/>
            <person name="Minhas B.F."/>
            <person name="Wilson L."/>
            <person name="Rayamajhi N."/>
            <person name="Vargas-Chacoff L."/>
            <person name="Catchen J.M."/>
        </authorList>
    </citation>
    <scope>NUCLEOTIDE SEQUENCE [LARGE SCALE GENOMIC DNA]</scope>
    <source>
        <strain evidence="3">JMC-PN-2008</strain>
    </source>
</reference>
<evidence type="ECO:0000256" key="1">
    <source>
        <dbReference type="SAM" id="MobiDB-lite"/>
    </source>
</evidence>
<feature type="region of interest" description="Disordered" evidence="1">
    <location>
        <begin position="553"/>
        <end position="1068"/>
    </location>
</feature>
<feature type="compositionally biased region" description="Basic and acidic residues" evidence="1">
    <location>
        <begin position="1326"/>
        <end position="1385"/>
    </location>
</feature>
<dbReference type="Gene3D" id="2.40.50.90">
    <property type="match status" value="5"/>
</dbReference>
<accession>A0AAN7XE73</accession>
<dbReference type="Pfam" id="PF00567">
    <property type="entry name" value="TUDOR"/>
    <property type="match status" value="5"/>
</dbReference>
<organism evidence="3 4">
    <name type="scientific">Eleginops maclovinus</name>
    <name type="common">Patagonian blennie</name>
    <name type="synonym">Eleginus maclovinus</name>
    <dbReference type="NCBI Taxonomy" id="56733"/>
    <lineage>
        <taxon>Eukaryota</taxon>
        <taxon>Metazoa</taxon>
        <taxon>Chordata</taxon>
        <taxon>Craniata</taxon>
        <taxon>Vertebrata</taxon>
        <taxon>Euteleostomi</taxon>
        <taxon>Actinopterygii</taxon>
        <taxon>Neopterygii</taxon>
        <taxon>Teleostei</taxon>
        <taxon>Neoteleostei</taxon>
        <taxon>Acanthomorphata</taxon>
        <taxon>Eupercaria</taxon>
        <taxon>Perciformes</taxon>
        <taxon>Notothenioidei</taxon>
        <taxon>Eleginopidae</taxon>
        <taxon>Eleginops</taxon>
    </lineage>
</organism>
<evidence type="ECO:0000313" key="3">
    <source>
        <dbReference type="EMBL" id="KAK5858025.1"/>
    </source>
</evidence>
<feature type="domain" description="Tudor" evidence="2">
    <location>
        <begin position="413"/>
        <end position="471"/>
    </location>
</feature>
<dbReference type="EMBL" id="JAUZQC010000016">
    <property type="protein sequence ID" value="KAK5858025.1"/>
    <property type="molecule type" value="Genomic_DNA"/>
</dbReference>
<reference evidence="3 4" key="2">
    <citation type="journal article" date="2023" name="Mol. Biol. Evol.">
        <title>Genomics of Secondarily Temperate Adaptation in the Only Non-Antarctic Icefish.</title>
        <authorList>
            <person name="Rivera-Colon A.G."/>
            <person name="Rayamajhi N."/>
            <person name="Minhas B.F."/>
            <person name="Madrigal G."/>
            <person name="Bilyk K.T."/>
            <person name="Yoon V."/>
            <person name="Hune M."/>
            <person name="Gregory S."/>
            <person name="Cheng C.H.C."/>
            <person name="Catchen J.M."/>
        </authorList>
    </citation>
    <scope>NUCLEOTIDE SEQUENCE [LARGE SCALE GENOMIC DNA]</scope>
    <source>
        <strain evidence="3">JMC-PN-2008</strain>
    </source>
</reference>
<comment type="caution">
    <text evidence="3">The sequence shown here is derived from an EMBL/GenBank/DDBJ whole genome shotgun (WGS) entry which is preliminary data.</text>
</comment>
<feature type="domain" description="Tudor" evidence="2">
    <location>
        <begin position="1463"/>
        <end position="1521"/>
    </location>
</feature>
<dbReference type="InterPro" id="IPR035437">
    <property type="entry name" value="SNase_OB-fold_sf"/>
</dbReference>
<dbReference type="InterPro" id="IPR002999">
    <property type="entry name" value="Tudor"/>
</dbReference>